<reference evidence="1" key="1">
    <citation type="journal article" date="2006" name="Genomics">
        <title>Construction, database integration, and application of an Oenothera EST library.</title>
        <authorList>
            <person name="Mracek J."/>
            <person name="Greiner S."/>
            <person name="Cho W.K."/>
            <person name="Rauwolf U."/>
            <person name="Braun M."/>
            <person name="Umate P."/>
            <person name="Altstatter J."/>
            <person name="Stoppel R."/>
            <person name="Mlcochova L."/>
            <person name="Silber M.V."/>
            <person name="Volz S.M."/>
            <person name="White S."/>
            <person name="Selmeier R."/>
            <person name="Rudd S."/>
            <person name="Herrmann R.G."/>
            <person name="Meurer J."/>
        </authorList>
    </citation>
    <scope>NUCLEOTIDE SEQUENCE</scope>
</reference>
<reference evidence="1" key="2">
    <citation type="journal article" date="2008" name="Genetics">
        <title>Molecular marker systems for Oenothera genetics.</title>
        <authorList>
            <person name="Rauwolf U."/>
            <person name="Golczyk H."/>
            <person name="Meurer J."/>
            <person name="Herrmann R.G."/>
            <person name="Greiner S."/>
        </authorList>
    </citation>
    <scope>NUCLEOTIDE SEQUENCE</scope>
</reference>
<feature type="non-terminal residue" evidence="1">
    <location>
        <position position="1"/>
    </location>
</feature>
<dbReference type="EMBL" id="EU447253">
    <property type="protein sequence ID" value="ACA52247.1"/>
    <property type="molecule type" value="Genomic_DNA"/>
</dbReference>
<evidence type="ECO:0000313" key="1">
    <source>
        <dbReference type="EMBL" id="ACA52247.1"/>
    </source>
</evidence>
<proteinExistence type="predicted"/>
<name>B1PL79_OENEH</name>
<accession>B1PL79</accession>
<protein>
    <submittedName>
        <fullName evidence="1">Chloroplast NADPH:protochlorophyllide oxidoreductase A</fullName>
    </submittedName>
</protein>
<sequence>MALQAALSLPSAISLHKEGKLKISASFKESINLAIWTREHSVFSATRPKCPIKSARKPNMGAIRAQTAT</sequence>
<dbReference type="AlphaFoldDB" id="B1PL79"/>
<organism evidence="1">
    <name type="scientific">Oenothera elata subsp. hookeri</name>
    <name type="common">Hooker's evening primrose</name>
    <name type="synonym">Oenothera hookeri</name>
    <dbReference type="NCBI Taxonomy" id="85636"/>
    <lineage>
        <taxon>Eukaryota</taxon>
        <taxon>Viridiplantae</taxon>
        <taxon>Streptophyta</taxon>
        <taxon>Embryophyta</taxon>
        <taxon>Tracheophyta</taxon>
        <taxon>Spermatophyta</taxon>
        <taxon>Magnoliopsida</taxon>
        <taxon>eudicotyledons</taxon>
        <taxon>Gunneridae</taxon>
        <taxon>Pentapetalae</taxon>
        <taxon>rosids</taxon>
        <taxon>malvids</taxon>
        <taxon>Myrtales</taxon>
        <taxon>Onagraceae</taxon>
        <taxon>Onagroideae</taxon>
        <taxon>Onagreae</taxon>
        <taxon>Oenothera</taxon>
    </lineage>
</organism>